<feature type="chain" id="PRO_5004947393" description="Resuscitation-promoting factor" evidence="2">
    <location>
        <begin position="30"/>
        <end position="77"/>
    </location>
</feature>
<proteinExistence type="predicted"/>
<name>X0RE78_RHOWR</name>
<feature type="signal peptide" evidence="2">
    <location>
        <begin position="1"/>
        <end position="29"/>
    </location>
</feature>
<feature type="region of interest" description="Disordered" evidence="1">
    <location>
        <begin position="58"/>
        <end position="77"/>
    </location>
</feature>
<evidence type="ECO:0000313" key="3">
    <source>
        <dbReference type="EMBL" id="GAF49360.1"/>
    </source>
</evidence>
<dbReference type="AlphaFoldDB" id="X0RE78"/>
<evidence type="ECO:0000256" key="1">
    <source>
        <dbReference type="SAM" id="MobiDB-lite"/>
    </source>
</evidence>
<gene>
    <name evidence="3" type="ORF">RW1_078_00070</name>
</gene>
<dbReference type="EMBL" id="BAWF01000078">
    <property type="protein sequence ID" value="GAF49360.1"/>
    <property type="molecule type" value="Genomic_DNA"/>
</dbReference>
<evidence type="ECO:0000256" key="2">
    <source>
        <dbReference type="SAM" id="SignalP"/>
    </source>
</evidence>
<comment type="caution">
    <text evidence="3">The sequence shown here is derived from an EMBL/GenBank/DDBJ whole genome shotgun (WGS) entry which is preliminary data.</text>
</comment>
<keyword evidence="4" id="KW-1185">Reference proteome</keyword>
<dbReference type="Proteomes" id="UP000019491">
    <property type="component" value="Unassembled WGS sequence"/>
</dbReference>
<dbReference type="RefSeq" id="WP_037240931.1">
    <property type="nucleotide sequence ID" value="NZ_BAWF01000078.1"/>
</dbReference>
<keyword evidence="2" id="KW-0732">Signal</keyword>
<accession>X0RE78</accession>
<reference evidence="3 4" key="1">
    <citation type="submission" date="2014-02" db="EMBL/GenBank/DDBJ databases">
        <title>Whole genome shotgun sequence of Rhodococcus wratislaviensis NBRC 100605.</title>
        <authorList>
            <person name="Hosoyama A."/>
            <person name="Tsuchikane K."/>
            <person name="Yoshida I."/>
            <person name="Ohji S."/>
            <person name="Ichikawa N."/>
            <person name="Yamazoe A."/>
            <person name="Fujita N."/>
        </authorList>
    </citation>
    <scope>NUCLEOTIDE SEQUENCE [LARGE SCALE GENOMIC DNA]</scope>
    <source>
        <strain evidence="3 4">NBRC 100605</strain>
    </source>
</reference>
<evidence type="ECO:0000313" key="4">
    <source>
        <dbReference type="Proteomes" id="UP000019491"/>
    </source>
</evidence>
<organism evidence="3 4">
    <name type="scientific">Rhodococcus wratislaviensis NBRC 100605</name>
    <dbReference type="NCBI Taxonomy" id="1219028"/>
    <lineage>
        <taxon>Bacteria</taxon>
        <taxon>Bacillati</taxon>
        <taxon>Actinomycetota</taxon>
        <taxon>Actinomycetes</taxon>
        <taxon>Mycobacteriales</taxon>
        <taxon>Nocardiaceae</taxon>
        <taxon>Rhodococcus</taxon>
    </lineage>
</organism>
<evidence type="ECO:0008006" key="5">
    <source>
        <dbReference type="Google" id="ProtNLM"/>
    </source>
</evidence>
<protein>
    <recommendedName>
        <fullName evidence="5">Resuscitation-promoting factor</fullName>
    </recommendedName>
</protein>
<sequence length="77" mass="7857">MRIRLGYITPVLAAGVAAVAIAAAPTAAADPIPAQPAVIATAPTPVAGHFDAAYHDGWGDRGGRGWDPAWGWGPGRW</sequence>